<evidence type="ECO:0000313" key="10">
    <source>
        <dbReference type="Proteomes" id="UP000772812"/>
    </source>
</evidence>
<dbReference type="InterPro" id="IPR036429">
    <property type="entry name" value="SpoA-like_sf"/>
</dbReference>
<sequence length="79" mass="9170">MEKELDLSFLYDINLKITGEIGRTKKNFIDILKLKEGDIIKLDKHIEDYVEVYLRGQLFAIGELVVVNEKYAVRIVDLA</sequence>
<dbReference type="Pfam" id="PF01052">
    <property type="entry name" value="FliMN_C"/>
    <property type="match status" value="1"/>
</dbReference>
<dbReference type="PANTHER" id="PTHR43484:SF1">
    <property type="entry name" value="FLAGELLAR MOTOR SWITCH PROTEIN FLIN"/>
    <property type="match status" value="1"/>
</dbReference>
<name>A0ABS1GHQ0_9AQUI</name>
<protein>
    <recommendedName>
        <fullName evidence="3">Flagellar motor switch protein FliN</fullName>
    </recommendedName>
</protein>
<organism evidence="9 10">
    <name type="scientific">Persephonella atlantica</name>
    <dbReference type="NCBI Taxonomy" id="2699429"/>
    <lineage>
        <taxon>Bacteria</taxon>
        <taxon>Pseudomonadati</taxon>
        <taxon>Aquificota</taxon>
        <taxon>Aquificia</taxon>
        <taxon>Aquificales</taxon>
        <taxon>Hydrogenothermaceae</taxon>
        <taxon>Persephonella</taxon>
    </lineage>
</organism>
<keyword evidence="4" id="KW-1003">Cell membrane</keyword>
<dbReference type="Proteomes" id="UP000772812">
    <property type="component" value="Unassembled WGS sequence"/>
</dbReference>
<keyword evidence="10" id="KW-1185">Reference proteome</keyword>
<dbReference type="PANTHER" id="PTHR43484">
    <property type="match status" value="1"/>
</dbReference>
<evidence type="ECO:0000313" key="9">
    <source>
        <dbReference type="EMBL" id="MBK3332464.1"/>
    </source>
</evidence>
<keyword evidence="9" id="KW-0969">Cilium</keyword>
<evidence type="ECO:0000256" key="1">
    <source>
        <dbReference type="ARBA" id="ARBA00004413"/>
    </source>
</evidence>
<keyword evidence="9" id="KW-0966">Cell projection</keyword>
<comment type="similarity">
    <text evidence="2">Belongs to the FliN/MopA/SpaO family.</text>
</comment>
<dbReference type="InterPro" id="IPR001543">
    <property type="entry name" value="FliN-like_C"/>
</dbReference>
<evidence type="ECO:0000256" key="4">
    <source>
        <dbReference type="ARBA" id="ARBA00022475"/>
    </source>
</evidence>
<gene>
    <name evidence="9" type="ORF">GWK41_05235</name>
</gene>
<dbReference type="InterPro" id="IPR051469">
    <property type="entry name" value="FliN/MopA/SpaO"/>
</dbReference>
<feature type="domain" description="Flagellar motor switch protein FliN-like C-terminal" evidence="8">
    <location>
        <begin position="10"/>
        <end position="78"/>
    </location>
</feature>
<keyword evidence="5" id="KW-0145">Chemotaxis</keyword>
<dbReference type="SUPFAM" id="SSF101801">
    <property type="entry name" value="Surface presentation of antigens (SPOA)"/>
    <property type="match status" value="1"/>
</dbReference>
<dbReference type="PRINTS" id="PR00956">
    <property type="entry name" value="FLGMOTORFLIN"/>
</dbReference>
<evidence type="ECO:0000256" key="7">
    <source>
        <dbReference type="ARBA" id="ARBA00023136"/>
    </source>
</evidence>
<evidence type="ECO:0000256" key="3">
    <source>
        <dbReference type="ARBA" id="ARBA00021897"/>
    </source>
</evidence>
<comment type="subcellular location">
    <subcellularLocation>
        <location evidence="1">Cell membrane</location>
        <topology evidence="1">Peripheral membrane protein</topology>
        <orientation evidence="1">Cytoplasmic side</orientation>
    </subcellularLocation>
</comment>
<reference evidence="9 10" key="1">
    <citation type="journal article" date="2021" name="Syst. Appl. Microbiol.">
        <title>Persephonella atlantica sp. nov.: How to adapt to physico-chemical gradients in high temperature hydrothermal habitats.</title>
        <authorList>
            <person name="Francois D.X."/>
            <person name="Godfroy A."/>
            <person name="Mathien C."/>
            <person name="Aube J."/>
            <person name="Cathalot C."/>
            <person name="Lesongeur F."/>
            <person name="L'Haridon S."/>
            <person name="Philippon X."/>
            <person name="Roussel E.G."/>
        </authorList>
    </citation>
    <scope>NUCLEOTIDE SEQUENCE [LARGE SCALE GENOMIC DNA]</scope>
    <source>
        <strain evidence="9 10">MO1340</strain>
    </source>
</reference>
<keyword evidence="6" id="KW-0283">Flagellar rotation</keyword>
<keyword evidence="9" id="KW-0282">Flagellum</keyword>
<evidence type="ECO:0000256" key="6">
    <source>
        <dbReference type="ARBA" id="ARBA00022779"/>
    </source>
</evidence>
<evidence type="ECO:0000256" key="5">
    <source>
        <dbReference type="ARBA" id="ARBA00022500"/>
    </source>
</evidence>
<comment type="caution">
    <text evidence="9">The sequence shown here is derived from an EMBL/GenBank/DDBJ whole genome shotgun (WGS) entry which is preliminary data.</text>
</comment>
<proteinExistence type="inferred from homology"/>
<dbReference type="InterPro" id="IPR001172">
    <property type="entry name" value="FliN_T3SS_HrcQb"/>
</dbReference>
<keyword evidence="7" id="KW-0472">Membrane</keyword>
<evidence type="ECO:0000256" key="2">
    <source>
        <dbReference type="ARBA" id="ARBA00009226"/>
    </source>
</evidence>
<dbReference type="EMBL" id="JAACYA010000002">
    <property type="protein sequence ID" value="MBK3332464.1"/>
    <property type="molecule type" value="Genomic_DNA"/>
</dbReference>
<dbReference type="Gene3D" id="2.30.330.10">
    <property type="entry name" value="SpoA-like"/>
    <property type="match status" value="1"/>
</dbReference>
<evidence type="ECO:0000259" key="8">
    <source>
        <dbReference type="Pfam" id="PF01052"/>
    </source>
</evidence>
<accession>A0ABS1GHQ0</accession>